<evidence type="ECO:0000256" key="3">
    <source>
        <dbReference type="ARBA" id="ARBA00022839"/>
    </source>
</evidence>
<dbReference type="GO" id="GO:0003676">
    <property type="term" value="F:nucleic acid binding"/>
    <property type="evidence" value="ECO:0007669"/>
    <property type="project" value="InterPro"/>
</dbReference>
<keyword evidence="1" id="KW-0540">Nuclease</keyword>
<dbReference type="PANTHER" id="PTHR12801:SF82">
    <property type="entry name" value="RNA EXONUCLEASE 5"/>
    <property type="match status" value="1"/>
</dbReference>
<dbReference type="CDD" id="cd06145">
    <property type="entry name" value="REX1_like"/>
    <property type="match status" value="1"/>
</dbReference>
<evidence type="ECO:0000256" key="1">
    <source>
        <dbReference type="ARBA" id="ARBA00022722"/>
    </source>
</evidence>
<dbReference type="SMART" id="SM00479">
    <property type="entry name" value="EXOIII"/>
    <property type="match status" value="1"/>
</dbReference>
<comment type="caution">
    <text evidence="6">The sequence shown here is derived from an EMBL/GenBank/DDBJ whole genome shotgun (WGS) entry which is preliminary data.</text>
</comment>
<dbReference type="AlphaFoldDB" id="A0A9P1N5T7"/>
<name>A0A9P1N5T7_9PELO</name>
<reference evidence="6" key="1">
    <citation type="submission" date="2022-11" db="EMBL/GenBank/DDBJ databases">
        <authorList>
            <person name="Kikuchi T."/>
        </authorList>
    </citation>
    <scope>NUCLEOTIDE SEQUENCE</scope>
    <source>
        <strain evidence="6">PS1010</strain>
    </source>
</reference>
<dbReference type="EMBL" id="CANHGI010000005">
    <property type="protein sequence ID" value="CAI5452183.1"/>
    <property type="molecule type" value="Genomic_DNA"/>
</dbReference>
<dbReference type="Gene3D" id="3.30.420.10">
    <property type="entry name" value="Ribonuclease H-like superfamily/Ribonuclease H"/>
    <property type="match status" value="1"/>
</dbReference>
<dbReference type="GO" id="GO:0005634">
    <property type="term" value="C:nucleus"/>
    <property type="evidence" value="ECO:0007669"/>
    <property type="project" value="TreeGrafter"/>
</dbReference>
<evidence type="ECO:0000256" key="4">
    <source>
        <dbReference type="SAM" id="MobiDB-lite"/>
    </source>
</evidence>
<evidence type="ECO:0000256" key="2">
    <source>
        <dbReference type="ARBA" id="ARBA00022801"/>
    </source>
</evidence>
<evidence type="ECO:0000259" key="5">
    <source>
        <dbReference type="SMART" id="SM00479"/>
    </source>
</evidence>
<keyword evidence="2" id="KW-0378">Hydrolase</keyword>
<evidence type="ECO:0000313" key="6">
    <source>
        <dbReference type="EMBL" id="CAI5452183.1"/>
    </source>
</evidence>
<dbReference type="PANTHER" id="PTHR12801">
    <property type="entry name" value="RNA EXONUCLEASE REXO1 / RECO3 FAMILY MEMBER-RELATED"/>
    <property type="match status" value="1"/>
</dbReference>
<gene>
    <name evidence="6" type="ORF">CAMP_LOCUS14820</name>
</gene>
<accession>A0A9P1N5T7</accession>
<keyword evidence="7" id="KW-1185">Reference proteome</keyword>
<keyword evidence="3" id="KW-0269">Exonuclease</keyword>
<dbReference type="InterPro" id="IPR047021">
    <property type="entry name" value="REXO1/3/4-like"/>
</dbReference>
<dbReference type="OrthoDB" id="3996471at2759"/>
<feature type="domain" description="Exonuclease" evidence="5">
    <location>
        <begin position="224"/>
        <end position="357"/>
    </location>
</feature>
<dbReference type="InterPro" id="IPR034922">
    <property type="entry name" value="REX1-like_exo"/>
</dbReference>
<dbReference type="Proteomes" id="UP001152747">
    <property type="component" value="Unassembled WGS sequence"/>
</dbReference>
<dbReference type="InterPro" id="IPR036397">
    <property type="entry name" value="RNaseH_sf"/>
</dbReference>
<protein>
    <recommendedName>
        <fullName evidence="5">Exonuclease domain-containing protein</fullName>
    </recommendedName>
</protein>
<feature type="compositionally biased region" description="Low complexity" evidence="4">
    <location>
        <begin position="50"/>
        <end position="61"/>
    </location>
</feature>
<dbReference type="InterPro" id="IPR013520">
    <property type="entry name" value="Ribonucl_H"/>
</dbReference>
<sequence length="575" mass="65901">MGKAKVWDSTHRMGKRRFREEKFSLKDSINDLFENGDAQEESFQELETASTSRKSSDRPSSANGPQLILNLSKLNGELLGGKDICELVHHTLFRGLVTKPKWAFLRKPRSVLQQLLLRVDVPIDMIESSSFSDVDTFFNREWLSIDSSIYDKSQFWHNLMNVNLTIQEQVLENLEKAETNEEHFEKLNYLLCTDEMAENLYPFPGEQNIVTTKNLYAKITDDSPMFSIDCEMCITEAQCHELTRISIVDEEEKMLENVTTKLEDVQKAVQAILPPDAILVGHSLEHDLKAMKMAHPYIIDASTILSYSGGTTSKNSLKNLTSLFLNENIQGGFGHCSYEDAWAAMRLVKMKLSAGLIFGNVKHGWDYNEYLNNLAQEPETKKKSKKSPKTSAKCKNCQKRSHVKCTVENCVCRDAKFPEICVDCWKNEENKEGNIDWSETLRIDNTKKTRNIDYYLEKDKQLSVLCAFEKHELEDVEHAEKAKWIFSNNIENHVNDIKMEMMQHNLILANLNSSYFRGMTPEIANEEEGQIEDTSSLINQKIMEIISATSQNSLIYLILASPTKSILYVKLKQLQ</sequence>
<dbReference type="InterPro" id="IPR012337">
    <property type="entry name" value="RNaseH-like_sf"/>
</dbReference>
<proteinExistence type="predicted"/>
<dbReference type="SUPFAM" id="SSF53098">
    <property type="entry name" value="Ribonuclease H-like"/>
    <property type="match status" value="1"/>
</dbReference>
<dbReference type="GO" id="GO:0004527">
    <property type="term" value="F:exonuclease activity"/>
    <property type="evidence" value="ECO:0007669"/>
    <property type="project" value="UniProtKB-KW"/>
</dbReference>
<feature type="region of interest" description="Disordered" evidence="4">
    <location>
        <begin position="36"/>
        <end position="64"/>
    </location>
</feature>
<organism evidence="6 7">
    <name type="scientific">Caenorhabditis angaria</name>
    <dbReference type="NCBI Taxonomy" id="860376"/>
    <lineage>
        <taxon>Eukaryota</taxon>
        <taxon>Metazoa</taxon>
        <taxon>Ecdysozoa</taxon>
        <taxon>Nematoda</taxon>
        <taxon>Chromadorea</taxon>
        <taxon>Rhabditida</taxon>
        <taxon>Rhabditina</taxon>
        <taxon>Rhabditomorpha</taxon>
        <taxon>Rhabditoidea</taxon>
        <taxon>Rhabditidae</taxon>
        <taxon>Peloderinae</taxon>
        <taxon>Caenorhabditis</taxon>
    </lineage>
</organism>
<evidence type="ECO:0000313" key="7">
    <source>
        <dbReference type="Proteomes" id="UP001152747"/>
    </source>
</evidence>